<gene>
    <name evidence="4" type="ORF">E2488_09760</name>
</gene>
<reference evidence="4 5" key="1">
    <citation type="journal article" date="2011" name="J. Microbiol.">
        <title>Gramella jeungdoensis sp. nov., isolated from a solar saltern in Korea.</title>
        <authorList>
            <person name="Joung Y."/>
            <person name="Kim H."/>
            <person name="Jang T."/>
            <person name="Ahn T.S."/>
            <person name="Joh K."/>
        </authorList>
    </citation>
    <scope>NUCLEOTIDE SEQUENCE [LARGE SCALE GENOMIC DNA]</scope>
    <source>
        <strain evidence="4 5">KCTC 23123</strain>
    </source>
</reference>
<evidence type="ECO:0000256" key="3">
    <source>
        <dbReference type="SAM" id="SignalP"/>
    </source>
</evidence>
<dbReference type="Proteomes" id="UP000298517">
    <property type="component" value="Unassembled WGS sequence"/>
</dbReference>
<name>A0A4Y8ARD2_9FLAO</name>
<feature type="region of interest" description="Disordered" evidence="2">
    <location>
        <begin position="545"/>
        <end position="564"/>
    </location>
</feature>
<evidence type="ECO:0000313" key="4">
    <source>
        <dbReference type="EMBL" id="TEW73760.1"/>
    </source>
</evidence>
<organism evidence="4 5">
    <name type="scientific">Gramella jeungdoensis</name>
    <dbReference type="NCBI Taxonomy" id="708091"/>
    <lineage>
        <taxon>Bacteria</taxon>
        <taxon>Pseudomonadati</taxon>
        <taxon>Bacteroidota</taxon>
        <taxon>Flavobacteriia</taxon>
        <taxon>Flavobacteriales</taxon>
        <taxon>Flavobacteriaceae</taxon>
        <taxon>Christiangramia</taxon>
    </lineage>
</organism>
<dbReference type="OrthoDB" id="1431320at2"/>
<sequence length="964" mass="104469">MKHLKKLSVVLMMTTLFSVSFTSCIDTEVSPVVEAIYEGQADLLAAQAAVQNAEAALRASQATLNEAYAAVEQANAAYTLAEVEGLEIANEAAQQLVDQAQADLNLYLAELAFELQEAGAVVAAEYLTEYKGYLQEGKEALKKRNEKALQLAQAIYMRDNNLYEGYQETALQGMVDVAALQVEMKLAEVAALEAILDDPTSLPAQVTAWEERLEELIALKHDLSAAEDVKREEIDELLEGTDDNRQRFIDDYEGFVQDSTGWADEIADIEKNIEKWSDAISDYPAALEAATQGVEDAQQALADAVEALGAMVNNDGSDDPLTYHGTRYYTKDAGGKDDVDAEGEKYDPATNLQEEYVNARIDAADADSALGTMEADFLALTVTYNNAATALQEAINTYEGGTLAAQIVAAETAKSNAEEALGVAQDAYDLAEATFSADPTGSVDGDLAFADAPMGTIVDDLGTIGKHDDDLTSSKTYVEVTGWAKIPGNTEWTPSTLGSTKMTQAEVLLDMDAKIAAYAIDNSIPGSTAGVYLMDSRADFQLWEQNGDWTNGDNTSSGSANPGADDTEITYLVSVPTSEDIYSIIYLEVEADDTSVSNLYTFNVATNMLGSEAFENRDFDTDGYLESTDPQAGYDSTPDANGETSPVGDAYNDTLNAQAVLWNASQLLAVLQAQATDELKNIAELQAVYDYQKQLFDGGQEAVDLAVKAKEDADKAALKAKTAVDNAWIQIGGVDIDTADAGDTLYDVEDDAANPHVVYENEDGDDALTLSAELFNVTVELLDLEECDEECLQLKIDGAQHDIDLIQPKLDAVTIVLADMKAQYDMYMEVNIDGDLDADLEAQVVAIQYEMLQIRLEKILVIAERDNIQAILDNLNSKFDDNLADIRWKIEQLYDNDGWNSIAGAQEDLAAAEEALALFMANQSGWDEYIEVREAAVAEWQARYDSAMALAAKYKALMEAALAS</sequence>
<feature type="chain" id="PRO_5021409501" evidence="3">
    <location>
        <begin position="23"/>
        <end position="964"/>
    </location>
</feature>
<protein>
    <submittedName>
        <fullName evidence="4">Uncharacterized protein</fullName>
    </submittedName>
</protein>
<evidence type="ECO:0000256" key="2">
    <source>
        <dbReference type="SAM" id="MobiDB-lite"/>
    </source>
</evidence>
<keyword evidence="3" id="KW-0732">Signal</keyword>
<evidence type="ECO:0000256" key="1">
    <source>
        <dbReference type="SAM" id="Coils"/>
    </source>
</evidence>
<dbReference type="PROSITE" id="PS51257">
    <property type="entry name" value="PROKAR_LIPOPROTEIN"/>
    <property type="match status" value="1"/>
</dbReference>
<dbReference type="RefSeq" id="WP_134248160.1">
    <property type="nucleotide sequence ID" value="NZ_SNQI01000003.1"/>
</dbReference>
<dbReference type="EMBL" id="SNQI01000003">
    <property type="protein sequence ID" value="TEW73760.1"/>
    <property type="molecule type" value="Genomic_DNA"/>
</dbReference>
<feature type="coiled-coil region" evidence="1">
    <location>
        <begin position="43"/>
        <end position="117"/>
    </location>
</feature>
<evidence type="ECO:0000313" key="5">
    <source>
        <dbReference type="Proteomes" id="UP000298517"/>
    </source>
</evidence>
<keyword evidence="1" id="KW-0175">Coiled coil</keyword>
<comment type="caution">
    <text evidence="4">The sequence shown here is derived from an EMBL/GenBank/DDBJ whole genome shotgun (WGS) entry which is preliminary data.</text>
</comment>
<proteinExistence type="predicted"/>
<feature type="compositionally biased region" description="Polar residues" evidence="2">
    <location>
        <begin position="545"/>
        <end position="560"/>
    </location>
</feature>
<accession>A0A4Y8ARD2</accession>
<keyword evidence="5" id="KW-1185">Reference proteome</keyword>
<dbReference type="AlphaFoldDB" id="A0A4Y8ARD2"/>
<feature type="region of interest" description="Disordered" evidence="2">
    <location>
        <begin position="620"/>
        <end position="649"/>
    </location>
</feature>
<feature type="signal peptide" evidence="3">
    <location>
        <begin position="1"/>
        <end position="22"/>
    </location>
</feature>